<dbReference type="EMBL" id="GL379816">
    <property type="protein sequence ID" value="EGT46011.1"/>
    <property type="molecule type" value="Genomic_DNA"/>
</dbReference>
<evidence type="ECO:0000313" key="3">
    <source>
        <dbReference type="Proteomes" id="UP000008068"/>
    </source>
</evidence>
<reference evidence="3" key="1">
    <citation type="submission" date="2011-07" db="EMBL/GenBank/DDBJ databases">
        <authorList>
            <consortium name="Caenorhabditis brenneri Sequencing and Analysis Consortium"/>
            <person name="Wilson R.K."/>
        </authorList>
    </citation>
    <scope>NUCLEOTIDE SEQUENCE [LARGE SCALE GENOMIC DNA]</scope>
    <source>
        <strain evidence="3">PB2801</strain>
    </source>
</reference>
<gene>
    <name evidence="2" type="ORF">CAEBREN_12816</name>
</gene>
<keyword evidence="3" id="KW-1185">Reference proteome</keyword>
<organism evidence="3">
    <name type="scientific">Caenorhabditis brenneri</name>
    <name type="common">Nematode worm</name>
    <dbReference type="NCBI Taxonomy" id="135651"/>
    <lineage>
        <taxon>Eukaryota</taxon>
        <taxon>Metazoa</taxon>
        <taxon>Ecdysozoa</taxon>
        <taxon>Nematoda</taxon>
        <taxon>Chromadorea</taxon>
        <taxon>Rhabditida</taxon>
        <taxon>Rhabditina</taxon>
        <taxon>Rhabditomorpha</taxon>
        <taxon>Rhabditoidea</taxon>
        <taxon>Rhabditidae</taxon>
        <taxon>Peloderinae</taxon>
        <taxon>Caenorhabditis</taxon>
    </lineage>
</organism>
<evidence type="ECO:0000256" key="1">
    <source>
        <dbReference type="SAM" id="MobiDB-lite"/>
    </source>
</evidence>
<protein>
    <submittedName>
        <fullName evidence="2">Uncharacterized protein</fullName>
    </submittedName>
</protein>
<feature type="region of interest" description="Disordered" evidence="1">
    <location>
        <begin position="66"/>
        <end position="85"/>
    </location>
</feature>
<feature type="compositionally biased region" description="Acidic residues" evidence="1">
    <location>
        <begin position="1"/>
        <end position="26"/>
    </location>
</feature>
<sequence>MEQDEESEEEEEDEEEEEEYESDEELLTPPLDAPDNIAEIINQIAHSGPRHQTAPRNNATVRINHQRRNNNNQNGNNTQPDPPRKPFEEVILALRLMNQMPIPDDPRKSPPSASLYNTFIVLVGAFLKSQGATEMRRAGFTRRINNFIRDEMNRPRRLIDADVVCEIVRESFAPLLDRNLETAQERRINDVLVDFLRKSIDRISDDYFKNKVKLIIYQIVMERGEDFVSHALFRDCFINLLTTIFRTVEQPQQ</sequence>
<evidence type="ECO:0000313" key="2">
    <source>
        <dbReference type="EMBL" id="EGT46011.1"/>
    </source>
</evidence>
<name>G0MWI4_CAEBE</name>
<dbReference type="Proteomes" id="UP000008068">
    <property type="component" value="Unassembled WGS sequence"/>
</dbReference>
<proteinExistence type="predicted"/>
<dbReference type="InParanoid" id="G0MWI4"/>
<feature type="region of interest" description="Disordered" evidence="1">
    <location>
        <begin position="1"/>
        <end position="37"/>
    </location>
</feature>
<feature type="compositionally biased region" description="Low complexity" evidence="1">
    <location>
        <begin position="69"/>
        <end position="79"/>
    </location>
</feature>
<accession>G0MWI4</accession>
<dbReference type="HOGENOM" id="CLU_1099325_0_0_1"/>
<dbReference type="AlphaFoldDB" id="G0MWI4"/>